<dbReference type="Proteomes" id="UP001241377">
    <property type="component" value="Unassembled WGS sequence"/>
</dbReference>
<organism evidence="1 2">
    <name type="scientific">Naganishia cerealis</name>
    <dbReference type="NCBI Taxonomy" id="610337"/>
    <lineage>
        <taxon>Eukaryota</taxon>
        <taxon>Fungi</taxon>
        <taxon>Dikarya</taxon>
        <taxon>Basidiomycota</taxon>
        <taxon>Agaricomycotina</taxon>
        <taxon>Tremellomycetes</taxon>
        <taxon>Filobasidiales</taxon>
        <taxon>Filobasidiaceae</taxon>
        <taxon>Naganishia</taxon>
    </lineage>
</organism>
<evidence type="ECO:0000313" key="1">
    <source>
        <dbReference type="EMBL" id="KAJ9111063.1"/>
    </source>
</evidence>
<accession>A0ACC2WI35</accession>
<sequence length="74" mass="8203">MAKIWSKTHIPEPLSQNAADCDDQAVMKAAMRTMLSYKPRGTDDSSTDSITLVRLVLRQNTFGKLLNVPVMTGH</sequence>
<evidence type="ECO:0000313" key="2">
    <source>
        <dbReference type="Proteomes" id="UP001241377"/>
    </source>
</evidence>
<gene>
    <name evidence="1" type="ORF">QFC19_001261</name>
</gene>
<name>A0ACC2WI35_9TREE</name>
<protein>
    <submittedName>
        <fullName evidence="1">Uncharacterized protein</fullName>
    </submittedName>
</protein>
<keyword evidence="2" id="KW-1185">Reference proteome</keyword>
<proteinExistence type="predicted"/>
<comment type="caution">
    <text evidence="1">The sequence shown here is derived from an EMBL/GenBank/DDBJ whole genome shotgun (WGS) entry which is preliminary data.</text>
</comment>
<reference evidence="1" key="1">
    <citation type="submission" date="2023-04" db="EMBL/GenBank/DDBJ databases">
        <title>Draft Genome sequencing of Naganishia species isolated from polar environments using Oxford Nanopore Technology.</title>
        <authorList>
            <person name="Leo P."/>
            <person name="Venkateswaran K."/>
        </authorList>
    </citation>
    <scope>NUCLEOTIDE SEQUENCE</scope>
    <source>
        <strain evidence="1">MNA-CCFEE 5261</strain>
    </source>
</reference>
<dbReference type="EMBL" id="JASBWR010000009">
    <property type="protein sequence ID" value="KAJ9111063.1"/>
    <property type="molecule type" value="Genomic_DNA"/>
</dbReference>